<evidence type="ECO:0000313" key="3">
    <source>
        <dbReference type="EMBL" id="TEB35250.1"/>
    </source>
</evidence>
<protein>
    <recommendedName>
        <fullName evidence="2">Glycosyl transferase family 25 domain-containing protein</fullName>
    </recommendedName>
</protein>
<feature type="domain" description="Glycosyl transferase family 25" evidence="2">
    <location>
        <begin position="237"/>
        <end position="373"/>
    </location>
</feature>
<proteinExistence type="predicted"/>
<reference evidence="3 4" key="1">
    <citation type="journal article" date="2019" name="Nat. Ecol. Evol.">
        <title>Megaphylogeny resolves global patterns of mushroom evolution.</title>
        <authorList>
            <person name="Varga T."/>
            <person name="Krizsan K."/>
            <person name="Foldi C."/>
            <person name="Dima B."/>
            <person name="Sanchez-Garcia M."/>
            <person name="Sanchez-Ramirez S."/>
            <person name="Szollosi G.J."/>
            <person name="Szarkandi J.G."/>
            <person name="Papp V."/>
            <person name="Albert L."/>
            <person name="Andreopoulos W."/>
            <person name="Angelini C."/>
            <person name="Antonin V."/>
            <person name="Barry K.W."/>
            <person name="Bougher N.L."/>
            <person name="Buchanan P."/>
            <person name="Buyck B."/>
            <person name="Bense V."/>
            <person name="Catcheside P."/>
            <person name="Chovatia M."/>
            <person name="Cooper J."/>
            <person name="Damon W."/>
            <person name="Desjardin D."/>
            <person name="Finy P."/>
            <person name="Geml J."/>
            <person name="Haridas S."/>
            <person name="Hughes K."/>
            <person name="Justo A."/>
            <person name="Karasinski D."/>
            <person name="Kautmanova I."/>
            <person name="Kiss B."/>
            <person name="Kocsube S."/>
            <person name="Kotiranta H."/>
            <person name="LaButti K.M."/>
            <person name="Lechner B.E."/>
            <person name="Liimatainen K."/>
            <person name="Lipzen A."/>
            <person name="Lukacs Z."/>
            <person name="Mihaltcheva S."/>
            <person name="Morgado L.N."/>
            <person name="Niskanen T."/>
            <person name="Noordeloos M.E."/>
            <person name="Ohm R.A."/>
            <person name="Ortiz-Santana B."/>
            <person name="Ovrebo C."/>
            <person name="Racz N."/>
            <person name="Riley R."/>
            <person name="Savchenko A."/>
            <person name="Shiryaev A."/>
            <person name="Soop K."/>
            <person name="Spirin V."/>
            <person name="Szebenyi C."/>
            <person name="Tomsovsky M."/>
            <person name="Tulloss R.E."/>
            <person name="Uehling J."/>
            <person name="Grigoriev I.V."/>
            <person name="Vagvolgyi C."/>
            <person name="Papp T."/>
            <person name="Martin F.M."/>
            <person name="Miettinen O."/>
            <person name="Hibbett D.S."/>
            <person name="Nagy L.G."/>
        </authorList>
    </citation>
    <scope>NUCLEOTIDE SEQUENCE [LARGE SCALE GENOMIC DNA]</scope>
    <source>
        <strain evidence="3 4">FP101781</strain>
    </source>
</reference>
<evidence type="ECO:0000313" key="4">
    <source>
        <dbReference type="Proteomes" id="UP000298030"/>
    </source>
</evidence>
<accession>A0A4Y7TM39</accession>
<evidence type="ECO:0000259" key="2">
    <source>
        <dbReference type="Pfam" id="PF01755"/>
    </source>
</evidence>
<dbReference type="InterPro" id="IPR002654">
    <property type="entry name" value="Glyco_trans_25"/>
</dbReference>
<feature type="transmembrane region" description="Helical" evidence="1">
    <location>
        <begin position="59"/>
        <end position="78"/>
    </location>
</feature>
<dbReference type="Pfam" id="PF01755">
    <property type="entry name" value="Glyco_transf_25"/>
    <property type="match status" value="1"/>
</dbReference>
<evidence type="ECO:0000256" key="1">
    <source>
        <dbReference type="SAM" id="Phobius"/>
    </source>
</evidence>
<name>A0A4Y7TM39_COPMI</name>
<sequence length="466" mass="51390">MGVRNKKCRGVVSIMLARLGSISPCHTVSKAKHKFWGALPSTAMSTSVVLVFQRGRKGLQFLFILLVLLLCTVYLPFYSPVFDTILFSSWTTSLHPTIPSPGTGLAVIDAIYVVSLPSRTDRRHEMDALAKQLNLRWTYVDATPANDSTVKSTLRWVKEARAGREALKVHGGINSTHGVPFSWPTIIDSLALSNEPLDAWDTIKVPSEEEIDNALIPVAMDDNNIAASISDLPGWMILTLGRVACWQSHLQVIQRVANDTVSKTTLVLEDDVDMEMDIDSQLSHLWKHLPADWDIVFLGHCWSNESTYPALSMSTLPHTHSHALGNSSFLTSDPMKESFNTSHRLHPSLSPKCTHAYALSHAGARRLLLHLQHPPFAFSRAIDQAFAWLVQSGRLKSFSVVPSLVVQRKISKSDIILAHQGPDTSERTAKAAKFPASVWKEDLLNGVFGGVRDIPRISASSRIASG</sequence>
<keyword evidence="1" id="KW-0472">Membrane</keyword>
<dbReference type="AlphaFoldDB" id="A0A4Y7TM39"/>
<dbReference type="Proteomes" id="UP000298030">
    <property type="component" value="Unassembled WGS sequence"/>
</dbReference>
<gene>
    <name evidence="3" type="ORF">FA13DRAFT_1451381</name>
</gene>
<organism evidence="3 4">
    <name type="scientific">Coprinellus micaceus</name>
    <name type="common">Glistening ink-cap mushroom</name>
    <name type="synonym">Coprinus micaceus</name>
    <dbReference type="NCBI Taxonomy" id="71717"/>
    <lineage>
        <taxon>Eukaryota</taxon>
        <taxon>Fungi</taxon>
        <taxon>Dikarya</taxon>
        <taxon>Basidiomycota</taxon>
        <taxon>Agaricomycotina</taxon>
        <taxon>Agaricomycetes</taxon>
        <taxon>Agaricomycetidae</taxon>
        <taxon>Agaricales</taxon>
        <taxon>Agaricineae</taxon>
        <taxon>Psathyrellaceae</taxon>
        <taxon>Coprinellus</taxon>
    </lineage>
</organism>
<dbReference type="STRING" id="71717.A0A4Y7TM39"/>
<comment type="caution">
    <text evidence="3">The sequence shown here is derived from an EMBL/GenBank/DDBJ whole genome shotgun (WGS) entry which is preliminary data.</text>
</comment>
<keyword evidence="1" id="KW-1133">Transmembrane helix</keyword>
<keyword evidence="1" id="KW-0812">Transmembrane</keyword>
<keyword evidence="4" id="KW-1185">Reference proteome</keyword>
<dbReference type="EMBL" id="QPFP01000008">
    <property type="protein sequence ID" value="TEB35250.1"/>
    <property type="molecule type" value="Genomic_DNA"/>
</dbReference>
<dbReference type="OrthoDB" id="47375at2759"/>